<dbReference type="InterPro" id="IPR012337">
    <property type="entry name" value="RNaseH-like_sf"/>
</dbReference>
<dbReference type="AlphaFoldDB" id="A0A935Q1Q5"/>
<dbReference type="Proteomes" id="UP000697998">
    <property type="component" value="Unassembled WGS sequence"/>
</dbReference>
<evidence type="ECO:0000256" key="1">
    <source>
        <dbReference type="SAM" id="MobiDB-lite"/>
    </source>
</evidence>
<sequence>MQGQLRFQVPRQNARAKKSKQKARAKRVQRTADVVLRYRKIDFPAPAPRQDKAPITLWVVHLRENSPPADVKPVKWFLLTTCEIRRIEDWHRVLKSG</sequence>
<reference evidence="2 3" key="1">
    <citation type="submission" date="2020-10" db="EMBL/GenBank/DDBJ databases">
        <title>Connecting structure to function with the recovery of over 1000 high-quality activated sludge metagenome-assembled genomes encoding full-length rRNA genes using long-read sequencing.</title>
        <authorList>
            <person name="Singleton C.M."/>
            <person name="Petriglieri F."/>
            <person name="Kristensen J.M."/>
            <person name="Kirkegaard R.H."/>
            <person name="Michaelsen T.Y."/>
            <person name="Andersen M.H."/>
            <person name="Karst S.M."/>
            <person name="Dueholm M.S."/>
            <person name="Nielsen P.H."/>
            <person name="Albertsen M."/>
        </authorList>
    </citation>
    <scope>NUCLEOTIDE SEQUENCE [LARGE SCALE GENOMIC DNA]</scope>
    <source>
        <strain evidence="2">EsbW_18-Q3-R4-48_BATAC.285</strain>
    </source>
</reference>
<comment type="caution">
    <text evidence="2">The sequence shown here is derived from an EMBL/GenBank/DDBJ whole genome shotgun (WGS) entry which is preliminary data.</text>
</comment>
<proteinExistence type="predicted"/>
<feature type="compositionally biased region" description="Basic residues" evidence="1">
    <location>
        <begin position="14"/>
        <end position="26"/>
    </location>
</feature>
<accession>A0A935Q1Q5</accession>
<dbReference type="SUPFAM" id="SSF53098">
    <property type="entry name" value="Ribonuclease H-like"/>
    <property type="match status" value="1"/>
</dbReference>
<name>A0A935Q1Q5_9PROT</name>
<gene>
    <name evidence="2" type="ORF">IPJ27_23240</name>
</gene>
<protein>
    <submittedName>
        <fullName evidence="2">Uncharacterized protein</fullName>
    </submittedName>
</protein>
<feature type="region of interest" description="Disordered" evidence="1">
    <location>
        <begin position="1"/>
        <end position="26"/>
    </location>
</feature>
<dbReference type="Gene3D" id="3.90.350.10">
    <property type="entry name" value="Transposase Inhibitor Protein From Tn5, Chain A, domain 1"/>
    <property type="match status" value="1"/>
</dbReference>
<evidence type="ECO:0000313" key="3">
    <source>
        <dbReference type="Proteomes" id="UP000697998"/>
    </source>
</evidence>
<dbReference type="EMBL" id="JADJMH010000036">
    <property type="protein sequence ID" value="MBK7677425.1"/>
    <property type="molecule type" value="Genomic_DNA"/>
</dbReference>
<organism evidence="2 3">
    <name type="scientific">Candidatus Accumulibacter proximus</name>
    <dbReference type="NCBI Taxonomy" id="2954385"/>
    <lineage>
        <taxon>Bacteria</taxon>
        <taxon>Pseudomonadati</taxon>
        <taxon>Pseudomonadota</taxon>
        <taxon>Betaproteobacteria</taxon>
        <taxon>Candidatus Accumulibacter</taxon>
    </lineage>
</organism>
<evidence type="ECO:0000313" key="2">
    <source>
        <dbReference type="EMBL" id="MBK7677425.1"/>
    </source>
</evidence>